<sequence>MLDPYSLFSIGPAKTISSFGDVREVGPDLATLLEFAAEGRLSPEVAWRGSWDRVAEAARALLERRVAGSPGGPGRKRPAGRHGFAGSRDAMGSASGCGVPEAIRDPSR</sequence>
<evidence type="ECO:0000313" key="3">
    <source>
        <dbReference type="Proteomes" id="UP001501578"/>
    </source>
</evidence>
<accession>A0ABP4AIS1</accession>
<name>A0ABP4AIS1_9ACTN</name>
<dbReference type="RefSeq" id="WP_343951913.1">
    <property type="nucleotide sequence ID" value="NZ_BAAAHQ010000023.1"/>
</dbReference>
<evidence type="ECO:0000313" key="2">
    <source>
        <dbReference type="EMBL" id="GAA0936388.1"/>
    </source>
</evidence>
<proteinExistence type="predicted"/>
<protein>
    <submittedName>
        <fullName evidence="2">Uncharacterized protein</fullName>
    </submittedName>
</protein>
<organism evidence="2 3">
    <name type="scientific">Nonomuraea longicatena</name>
    <dbReference type="NCBI Taxonomy" id="83682"/>
    <lineage>
        <taxon>Bacteria</taxon>
        <taxon>Bacillati</taxon>
        <taxon>Actinomycetota</taxon>
        <taxon>Actinomycetes</taxon>
        <taxon>Streptosporangiales</taxon>
        <taxon>Streptosporangiaceae</taxon>
        <taxon>Nonomuraea</taxon>
    </lineage>
</organism>
<reference evidence="3" key="1">
    <citation type="journal article" date="2019" name="Int. J. Syst. Evol. Microbiol.">
        <title>The Global Catalogue of Microorganisms (GCM) 10K type strain sequencing project: providing services to taxonomists for standard genome sequencing and annotation.</title>
        <authorList>
            <consortium name="The Broad Institute Genomics Platform"/>
            <consortium name="The Broad Institute Genome Sequencing Center for Infectious Disease"/>
            <person name="Wu L."/>
            <person name="Ma J."/>
        </authorList>
    </citation>
    <scope>NUCLEOTIDE SEQUENCE [LARGE SCALE GENOMIC DNA]</scope>
    <source>
        <strain evidence="3">JCM 11136</strain>
    </source>
</reference>
<gene>
    <name evidence="2" type="ORF">GCM10009560_45020</name>
</gene>
<evidence type="ECO:0000256" key="1">
    <source>
        <dbReference type="SAM" id="MobiDB-lite"/>
    </source>
</evidence>
<dbReference type="Proteomes" id="UP001501578">
    <property type="component" value="Unassembled WGS sequence"/>
</dbReference>
<dbReference type="EMBL" id="BAAAHQ010000023">
    <property type="protein sequence ID" value="GAA0936388.1"/>
    <property type="molecule type" value="Genomic_DNA"/>
</dbReference>
<feature type="region of interest" description="Disordered" evidence="1">
    <location>
        <begin position="65"/>
        <end position="108"/>
    </location>
</feature>
<comment type="caution">
    <text evidence="2">The sequence shown here is derived from an EMBL/GenBank/DDBJ whole genome shotgun (WGS) entry which is preliminary data.</text>
</comment>
<keyword evidence="3" id="KW-1185">Reference proteome</keyword>